<dbReference type="GO" id="GO:0005737">
    <property type="term" value="C:cytoplasm"/>
    <property type="evidence" value="ECO:0007669"/>
    <property type="project" value="TreeGrafter"/>
</dbReference>
<dbReference type="OrthoDB" id="3512640at2759"/>
<dbReference type="Gene3D" id="3.40.640.10">
    <property type="entry name" value="Type I PLP-dependent aspartate aminotransferase-like (Major domain)"/>
    <property type="match status" value="1"/>
</dbReference>
<comment type="similarity">
    <text evidence="4">Belongs to the trans-sulfuration enzymes family.</text>
</comment>
<dbReference type="InterPro" id="IPR015424">
    <property type="entry name" value="PyrdxlP-dep_Trfase"/>
</dbReference>
<dbReference type="InterPro" id="IPR015422">
    <property type="entry name" value="PyrdxlP-dep_Trfase_small"/>
</dbReference>
<dbReference type="PANTHER" id="PTHR11808">
    <property type="entry name" value="TRANS-SULFURATION ENZYME FAMILY MEMBER"/>
    <property type="match status" value="1"/>
</dbReference>
<evidence type="ECO:0000256" key="4">
    <source>
        <dbReference type="RuleBase" id="RU362118"/>
    </source>
</evidence>
<organism evidence="5 6">
    <name type="scientific">Lachancea quebecensis</name>
    <dbReference type="NCBI Taxonomy" id="1654605"/>
    <lineage>
        <taxon>Eukaryota</taxon>
        <taxon>Fungi</taxon>
        <taxon>Dikarya</taxon>
        <taxon>Ascomycota</taxon>
        <taxon>Saccharomycotina</taxon>
        <taxon>Saccharomycetes</taxon>
        <taxon>Saccharomycetales</taxon>
        <taxon>Saccharomycetaceae</taxon>
        <taxon>Lachancea</taxon>
    </lineage>
</organism>
<feature type="modified residue" description="N6-(pyridoxal phosphate)lysine" evidence="3">
    <location>
        <position position="198"/>
    </location>
</feature>
<evidence type="ECO:0000256" key="2">
    <source>
        <dbReference type="ARBA" id="ARBA00022898"/>
    </source>
</evidence>
<dbReference type="AlphaFoldDB" id="A0A0P1KV38"/>
<dbReference type="Proteomes" id="UP000236544">
    <property type="component" value="Unassembled WGS sequence"/>
</dbReference>
<sequence>MPFSSTATIHGDDHLNRVSDVAPPINVSTTFRYNDEHLEPATVSTGTHTSDSPMIYSRLGHPNADRLEAVLTEILDAPTVVYASGLAAYHAVLVHVNPKRLFQPHCYHGCEAVAKIVSRMNGMEILPLEDLDTKCQPGDLVHLEDPGNPYGEVVDLVEFSQKIHRAGALMLVDSTLAPPPLRNTWDFGADIVMHSGTKYFGGHSDLLSGIVSVRDEQVAKQLRNDRTYLGTIPASLESYLLLRSLRTMEIRVLKQSSNCTRLVAYLASHKNRFSSVVQDIRHASLQKEDFVKKQLPGGYGPVFSLLLFTQEQCKLLVKNTVLFQHATSLGGAESLIEWRAMSDPFANRNLIRVSVGLENAEDLIEDLAGTLEKIEKRDLVL</sequence>
<comment type="cofactor">
    <cofactor evidence="1 4">
        <name>pyridoxal 5'-phosphate</name>
        <dbReference type="ChEBI" id="CHEBI:597326"/>
    </cofactor>
</comment>
<dbReference type="SUPFAM" id="SSF53383">
    <property type="entry name" value="PLP-dependent transferases"/>
    <property type="match status" value="1"/>
</dbReference>
<dbReference type="Gene3D" id="3.90.1150.10">
    <property type="entry name" value="Aspartate Aminotransferase, domain 1"/>
    <property type="match status" value="1"/>
</dbReference>
<reference evidence="6" key="1">
    <citation type="submission" date="2015-10" db="EMBL/GenBank/DDBJ databases">
        <authorList>
            <person name="Devillers H."/>
        </authorList>
    </citation>
    <scope>NUCLEOTIDE SEQUENCE [LARGE SCALE GENOMIC DNA]</scope>
</reference>
<dbReference type="GO" id="GO:0030170">
    <property type="term" value="F:pyridoxal phosphate binding"/>
    <property type="evidence" value="ECO:0007669"/>
    <property type="project" value="InterPro"/>
</dbReference>
<evidence type="ECO:0000256" key="3">
    <source>
        <dbReference type="PIRSR" id="PIRSR001434-2"/>
    </source>
</evidence>
<dbReference type="PANTHER" id="PTHR11808:SF35">
    <property type="entry name" value="CYSTATHIONINE GAMMA-SYNTHASE (AFU_ORTHOLOGUE AFUA_7G01590)"/>
    <property type="match status" value="1"/>
</dbReference>
<keyword evidence="6" id="KW-1185">Reference proteome</keyword>
<dbReference type="EMBL" id="LN890553">
    <property type="protein sequence ID" value="CUS23801.1"/>
    <property type="molecule type" value="Genomic_DNA"/>
</dbReference>
<name>A0A0P1KV38_9SACH</name>
<dbReference type="InterPro" id="IPR015421">
    <property type="entry name" value="PyrdxlP-dep_Trfase_major"/>
</dbReference>
<dbReference type="InterPro" id="IPR054542">
    <property type="entry name" value="Cys_met_metab_PP"/>
</dbReference>
<dbReference type="PROSITE" id="PS00868">
    <property type="entry name" value="CYS_MET_METAB_PP"/>
    <property type="match status" value="1"/>
</dbReference>
<evidence type="ECO:0000256" key="1">
    <source>
        <dbReference type="ARBA" id="ARBA00001933"/>
    </source>
</evidence>
<dbReference type="Pfam" id="PF01053">
    <property type="entry name" value="Cys_Met_Meta_PP"/>
    <property type="match status" value="1"/>
</dbReference>
<dbReference type="GO" id="GO:0019346">
    <property type="term" value="P:transsulfuration"/>
    <property type="evidence" value="ECO:0007669"/>
    <property type="project" value="InterPro"/>
</dbReference>
<gene>
    <name evidence="5" type="ORF">LAQU0_S12e00342g</name>
</gene>
<dbReference type="FunFam" id="3.40.640.10:FF:000072">
    <property type="entry name" value="Putative cystathionine beta-lyase"/>
    <property type="match status" value="1"/>
</dbReference>
<evidence type="ECO:0000313" key="6">
    <source>
        <dbReference type="Proteomes" id="UP000236544"/>
    </source>
</evidence>
<dbReference type="InterPro" id="IPR000277">
    <property type="entry name" value="Cys/Met-Metab_PyrdxlP-dep_enz"/>
</dbReference>
<dbReference type="PIRSF" id="PIRSF001434">
    <property type="entry name" value="CGS"/>
    <property type="match status" value="1"/>
</dbReference>
<proteinExistence type="inferred from homology"/>
<keyword evidence="2 3" id="KW-0663">Pyridoxal phosphate</keyword>
<dbReference type="GO" id="GO:0016846">
    <property type="term" value="F:carbon-sulfur lyase activity"/>
    <property type="evidence" value="ECO:0007669"/>
    <property type="project" value="TreeGrafter"/>
</dbReference>
<evidence type="ECO:0000313" key="5">
    <source>
        <dbReference type="EMBL" id="CUS23801.1"/>
    </source>
</evidence>
<protein>
    <submittedName>
        <fullName evidence="5">LAQU0S12e00342g1_1</fullName>
    </submittedName>
</protein>
<accession>A0A0P1KV38</accession>